<comment type="caution">
    <text evidence="8">The sequence shown here is derived from an EMBL/GenBank/DDBJ whole genome shotgun (WGS) entry which is preliminary data.</text>
</comment>
<dbReference type="SUPFAM" id="SSF101112">
    <property type="entry name" value="Oxygen-evolving enhancer protein 3"/>
    <property type="match status" value="1"/>
</dbReference>
<dbReference type="FunFam" id="1.20.120.290:FF:000004">
    <property type="entry name" value="Oxygen-evolving enhancer protein 3"/>
    <property type="match status" value="1"/>
</dbReference>
<evidence type="ECO:0000256" key="2">
    <source>
        <dbReference type="ARBA" id="ARBA00022528"/>
    </source>
</evidence>
<sequence length="182" mass="20587">MLVSSLNFLHDLGCLSPVLTCSAKASLMLRKNPHMAISRRRIGATAILTSILLAREAFLIDKMAKGFDFRMTAPDQTVEEAESTIGEHARGLRRVKALLESGSWKEAQQQLRRNSSLLKQDIYTIIQSKEGSIRPQLRKLYSDLFNNVTKIDYAARDKDTARVWECYNNMEAALNDLLSKIQ</sequence>
<evidence type="ECO:0000256" key="4">
    <source>
        <dbReference type="ARBA" id="ARBA00022946"/>
    </source>
</evidence>
<keyword evidence="2" id="KW-0150">Chloroplast</keyword>
<dbReference type="PANTHER" id="PTHR33399:SF6">
    <property type="entry name" value="PSBQ-LIKE PROTEIN 3, CHLOROPLASTIC"/>
    <property type="match status" value="1"/>
</dbReference>
<dbReference type="GO" id="GO:0009767">
    <property type="term" value="P:photosynthetic electron transport chain"/>
    <property type="evidence" value="ECO:0007669"/>
    <property type="project" value="TreeGrafter"/>
</dbReference>
<dbReference type="InterPro" id="IPR023222">
    <property type="entry name" value="PsbQ-like_dom_sf"/>
</dbReference>
<accession>A0AAD3SM92</accession>
<dbReference type="GO" id="GO:0009654">
    <property type="term" value="C:photosystem II oxygen evolving complex"/>
    <property type="evidence" value="ECO:0007669"/>
    <property type="project" value="InterPro"/>
</dbReference>
<keyword evidence="4" id="KW-0809">Transit peptide</keyword>
<protein>
    <recommendedName>
        <fullName evidence="10">PsbQ-like protein 3, chloroplastic</fullName>
    </recommendedName>
</protein>
<dbReference type="GO" id="GO:0009535">
    <property type="term" value="C:chloroplast thylakoid membrane"/>
    <property type="evidence" value="ECO:0007669"/>
    <property type="project" value="UniProtKB-SubCell"/>
</dbReference>
<name>A0AAD3SM92_NEPGR</name>
<evidence type="ECO:0000313" key="9">
    <source>
        <dbReference type="Proteomes" id="UP001279734"/>
    </source>
</evidence>
<keyword evidence="9" id="KW-1185">Reference proteome</keyword>
<comment type="subcellular location">
    <subcellularLocation>
        <location evidence="1">Plastid</location>
        <location evidence="1">Chloroplast thylakoid membrane</location>
    </subcellularLocation>
</comment>
<dbReference type="InterPro" id="IPR054099">
    <property type="entry name" value="PSII_PsbQ_pln"/>
</dbReference>
<evidence type="ECO:0000256" key="7">
    <source>
        <dbReference type="ARBA" id="ARBA00035649"/>
    </source>
</evidence>
<dbReference type="GO" id="GO:0005509">
    <property type="term" value="F:calcium ion binding"/>
    <property type="evidence" value="ECO:0007669"/>
    <property type="project" value="InterPro"/>
</dbReference>
<dbReference type="Pfam" id="PF05757">
    <property type="entry name" value="PsbQ"/>
    <property type="match status" value="1"/>
</dbReference>
<dbReference type="Proteomes" id="UP001279734">
    <property type="component" value="Unassembled WGS sequence"/>
</dbReference>
<dbReference type="EMBL" id="BSYO01000012">
    <property type="protein sequence ID" value="GMH13285.1"/>
    <property type="molecule type" value="Genomic_DNA"/>
</dbReference>
<organism evidence="8 9">
    <name type="scientific">Nepenthes gracilis</name>
    <name type="common">Slender pitcher plant</name>
    <dbReference type="NCBI Taxonomy" id="150966"/>
    <lineage>
        <taxon>Eukaryota</taxon>
        <taxon>Viridiplantae</taxon>
        <taxon>Streptophyta</taxon>
        <taxon>Embryophyta</taxon>
        <taxon>Tracheophyta</taxon>
        <taxon>Spermatophyta</taxon>
        <taxon>Magnoliopsida</taxon>
        <taxon>eudicotyledons</taxon>
        <taxon>Gunneridae</taxon>
        <taxon>Pentapetalae</taxon>
        <taxon>Caryophyllales</taxon>
        <taxon>Nepenthaceae</taxon>
        <taxon>Nepenthes</taxon>
    </lineage>
</organism>
<proteinExistence type="inferred from homology"/>
<keyword evidence="6" id="KW-0472">Membrane</keyword>
<evidence type="ECO:0000256" key="1">
    <source>
        <dbReference type="ARBA" id="ARBA00004334"/>
    </source>
</evidence>
<dbReference type="Gene3D" id="1.20.120.290">
    <property type="entry name" value="Oxygen-evolving enhancer protein 3 (PsbQ), four-helix up-down bundle"/>
    <property type="match status" value="1"/>
</dbReference>
<reference evidence="8" key="1">
    <citation type="submission" date="2023-05" db="EMBL/GenBank/DDBJ databases">
        <title>Nepenthes gracilis genome sequencing.</title>
        <authorList>
            <person name="Fukushima K."/>
        </authorList>
    </citation>
    <scope>NUCLEOTIDE SEQUENCE</scope>
    <source>
        <strain evidence="8">SING2019-196</strain>
    </source>
</reference>
<evidence type="ECO:0000256" key="3">
    <source>
        <dbReference type="ARBA" id="ARBA00022640"/>
    </source>
</evidence>
<evidence type="ECO:0000256" key="6">
    <source>
        <dbReference type="ARBA" id="ARBA00023136"/>
    </source>
</evidence>
<comment type="similarity">
    <text evidence="7">Belongs to the PsbQ family.</text>
</comment>
<evidence type="ECO:0008006" key="10">
    <source>
        <dbReference type="Google" id="ProtNLM"/>
    </source>
</evidence>
<dbReference type="GO" id="GO:0019898">
    <property type="term" value="C:extrinsic component of membrane"/>
    <property type="evidence" value="ECO:0007669"/>
    <property type="project" value="InterPro"/>
</dbReference>
<keyword evidence="3" id="KW-0934">Plastid</keyword>
<evidence type="ECO:0000256" key="5">
    <source>
        <dbReference type="ARBA" id="ARBA00023078"/>
    </source>
</evidence>
<evidence type="ECO:0000313" key="8">
    <source>
        <dbReference type="EMBL" id="GMH13285.1"/>
    </source>
</evidence>
<dbReference type="PANTHER" id="PTHR33399">
    <property type="entry name" value="OXYGEN-EVOLVING ENHANCER PROTEIN 3-1, CHLOROPLASTIC"/>
    <property type="match status" value="1"/>
</dbReference>
<gene>
    <name evidence="8" type="ORF">Nepgr_015126</name>
</gene>
<keyword evidence="5" id="KW-0793">Thylakoid</keyword>
<dbReference type="AlphaFoldDB" id="A0AAD3SM92"/>
<dbReference type="InterPro" id="IPR008797">
    <property type="entry name" value="PSII_PsbQ"/>
</dbReference>